<dbReference type="InterPro" id="IPR050109">
    <property type="entry name" value="HTH-type_TetR-like_transc_reg"/>
</dbReference>
<organism evidence="8 9">
    <name type="scientific">Schaalia radingae</name>
    <dbReference type="NCBI Taxonomy" id="131110"/>
    <lineage>
        <taxon>Bacteria</taxon>
        <taxon>Bacillati</taxon>
        <taxon>Actinomycetota</taxon>
        <taxon>Actinomycetes</taxon>
        <taxon>Actinomycetales</taxon>
        <taxon>Actinomycetaceae</taxon>
        <taxon>Schaalia</taxon>
    </lineage>
</organism>
<sequence length="264" mass="28813">MLVSSCLSQRNLRADMLDGCPDLCATNDEEEGLVGPPRRYIMQIVDDDGIDALTMRRLGRDLGVDPMMIYRHFSNKVAVLDGLMEVMWRDVTVPAAAQTTPSWREHLVAVMHTLRRALLRHPRAISIVGTRPATGPELFALMERLLTSLAEAGMPVNSQAADQLNALVNYTVGHVLAEAGEPVGGEADQMSHQTVLPASFPHLAAVFNSGWRYDADRQYDYALRAMVYGWSEATREADGALTEGKSTNAEGGATASQAMLDGRD</sequence>
<keyword evidence="9" id="KW-1185">Reference proteome</keyword>
<feature type="region of interest" description="Disordered" evidence="5">
    <location>
        <begin position="242"/>
        <end position="264"/>
    </location>
</feature>
<keyword evidence="2" id="KW-0805">Transcription regulation</keyword>
<keyword evidence="3" id="KW-0238">DNA-binding</keyword>
<dbReference type="Pfam" id="PF00440">
    <property type="entry name" value="TetR_N"/>
    <property type="match status" value="1"/>
</dbReference>
<name>A0ABY0V8C3_9ACTO</name>
<keyword evidence="1" id="KW-0678">Repressor</keyword>
<evidence type="ECO:0000259" key="7">
    <source>
        <dbReference type="Pfam" id="PF02909"/>
    </source>
</evidence>
<dbReference type="InterPro" id="IPR004111">
    <property type="entry name" value="Repressor_TetR_C"/>
</dbReference>
<dbReference type="InterPro" id="IPR003012">
    <property type="entry name" value="Tet_transcr_reg_TetR"/>
</dbReference>
<evidence type="ECO:0000256" key="4">
    <source>
        <dbReference type="ARBA" id="ARBA00023163"/>
    </source>
</evidence>
<dbReference type="Gene3D" id="1.10.357.10">
    <property type="entry name" value="Tetracycline Repressor, domain 2"/>
    <property type="match status" value="1"/>
</dbReference>
<dbReference type="SUPFAM" id="SSF46689">
    <property type="entry name" value="Homeodomain-like"/>
    <property type="match status" value="1"/>
</dbReference>
<dbReference type="PANTHER" id="PTHR30055:SF151">
    <property type="entry name" value="TRANSCRIPTIONAL REGULATORY PROTEIN"/>
    <property type="match status" value="1"/>
</dbReference>
<evidence type="ECO:0000313" key="9">
    <source>
        <dbReference type="Proteomes" id="UP000198976"/>
    </source>
</evidence>
<dbReference type="InterPro" id="IPR001647">
    <property type="entry name" value="HTH_TetR"/>
</dbReference>
<proteinExistence type="predicted"/>
<dbReference type="PANTHER" id="PTHR30055">
    <property type="entry name" value="HTH-TYPE TRANSCRIPTIONAL REGULATOR RUTR"/>
    <property type="match status" value="1"/>
</dbReference>
<feature type="compositionally biased region" description="Polar residues" evidence="5">
    <location>
        <begin position="244"/>
        <end position="257"/>
    </location>
</feature>
<reference evidence="8 9" key="1">
    <citation type="submission" date="2016-10" db="EMBL/GenBank/DDBJ databases">
        <authorList>
            <person name="Varghese N."/>
            <person name="Submissions S."/>
        </authorList>
    </citation>
    <scope>NUCLEOTIDE SEQUENCE [LARGE SCALE GENOMIC DNA]</scope>
    <source>
        <strain evidence="8 9">DSM 9169</strain>
    </source>
</reference>
<dbReference type="SUPFAM" id="SSF48498">
    <property type="entry name" value="Tetracyclin repressor-like, C-terminal domain"/>
    <property type="match status" value="1"/>
</dbReference>
<dbReference type="PRINTS" id="PR00400">
    <property type="entry name" value="TETREPRESSOR"/>
</dbReference>
<feature type="domain" description="HTH tetR-type" evidence="6">
    <location>
        <begin position="47"/>
        <end position="81"/>
    </location>
</feature>
<protein>
    <submittedName>
        <fullName evidence="8">Regulatory protein, tetR family</fullName>
    </submittedName>
</protein>
<evidence type="ECO:0000256" key="2">
    <source>
        <dbReference type="ARBA" id="ARBA00023015"/>
    </source>
</evidence>
<feature type="domain" description="Tetracycline repressor TetR C-terminal" evidence="7">
    <location>
        <begin position="101"/>
        <end position="229"/>
    </location>
</feature>
<evidence type="ECO:0000259" key="6">
    <source>
        <dbReference type="Pfam" id="PF00440"/>
    </source>
</evidence>
<dbReference type="EMBL" id="LT629792">
    <property type="protein sequence ID" value="SDT96999.1"/>
    <property type="molecule type" value="Genomic_DNA"/>
</dbReference>
<dbReference type="Proteomes" id="UP000198976">
    <property type="component" value="Chromosome I"/>
</dbReference>
<accession>A0ABY0V8C3</accession>
<evidence type="ECO:0000256" key="3">
    <source>
        <dbReference type="ARBA" id="ARBA00023125"/>
    </source>
</evidence>
<keyword evidence="4" id="KW-0804">Transcription</keyword>
<evidence type="ECO:0000313" key="8">
    <source>
        <dbReference type="EMBL" id="SDT96999.1"/>
    </source>
</evidence>
<evidence type="ECO:0000256" key="1">
    <source>
        <dbReference type="ARBA" id="ARBA00022491"/>
    </source>
</evidence>
<dbReference type="InterPro" id="IPR036271">
    <property type="entry name" value="Tet_transcr_reg_TetR-rel_C_sf"/>
</dbReference>
<gene>
    <name evidence="8" type="ORF">SAMN04489714_1321</name>
</gene>
<dbReference type="InterPro" id="IPR009057">
    <property type="entry name" value="Homeodomain-like_sf"/>
</dbReference>
<dbReference type="Pfam" id="PF02909">
    <property type="entry name" value="TetR_C_1"/>
    <property type="match status" value="1"/>
</dbReference>
<evidence type="ECO:0000256" key="5">
    <source>
        <dbReference type="SAM" id="MobiDB-lite"/>
    </source>
</evidence>